<dbReference type="PROSITE" id="PS00622">
    <property type="entry name" value="HTH_LUXR_1"/>
    <property type="match status" value="1"/>
</dbReference>
<accession>A0A7R9FUJ7</accession>
<dbReference type="InterPro" id="IPR011006">
    <property type="entry name" value="CheY-like_superfamily"/>
</dbReference>
<dbReference type="PROSITE" id="PS50110">
    <property type="entry name" value="RESPONSE_REGULATORY"/>
    <property type="match status" value="1"/>
</dbReference>
<proteinExistence type="predicted"/>
<keyword evidence="9" id="KW-1185">Reference proteome</keyword>
<dbReference type="SUPFAM" id="SSF46894">
    <property type="entry name" value="C-terminal effector domain of the bipartite response regulators"/>
    <property type="match status" value="1"/>
</dbReference>
<feature type="domain" description="Response regulatory" evidence="7">
    <location>
        <begin position="29"/>
        <end position="143"/>
    </location>
</feature>
<dbReference type="InterPro" id="IPR001789">
    <property type="entry name" value="Sig_transdc_resp-reg_receiver"/>
</dbReference>
<keyword evidence="2" id="KW-0805">Transcription regulation</keyword>
<evidence type="ECO:0000256" key="2">
    <source>
        <dbReference type="ARBA" id="ARBA00023015"/>
    </source>
</evidence>
<gene>
    <name evidence="8" type="ORF">DSTB1V02_LOCUS15265</name>
</gene>
<keyword evidence="1 5" id="KW-0597">Phosphoprotein</keyword>
<dbReference type="Proteomes" id="UP000677054">
    <property type="component" value="Unassembled WGS sequence"/>
</dbReference>
<dbReference type="Gene3D" id="1.10.10.10">
    <property type="entry name" value="Winged helix-like DNA-binding domain superfamily/Winged helix DNA-binding domain"/>
    <property type="match status" value="1"/>
</dbReference>
<evidence type="ECO:0000256" key="3">
    <source>
        <dbReference type="ARBA" id="ARBA00023125"/>
    </source>
</evidence>
<dbReference type="InterPro" id="IPR036388">
    <property type="entry name" value="WH-like_DNA-bd_sf"/>
</dbReference>
<dbReference type="EMBL" id="CAJPEV010031453">
    <property type="protein sequence ID" value="CAG0909220.1"/>
    <property type="molecule type" value="Genomic_DNA"/>
</dbReference>
<dbReference type="InterPro" id="IPR000792">
    <property type="entry name" value="Tscrpt_reg_LuxR_C"/>
</dbReference>
<dbReference type="PANTHER" id="PTHR44688">
    <property type="entry name" value="DNA-BINDING TRANSCRIPTIONAL ACTIVATOR DEVR_DOSR"/>
    <property type="match status" value="1"/>
</dbReference>
<evidence type="ECO:0000259" key="6">
    <source>
        <dbReference type="PROSITE" id="PS50043"/>
    </source>
</evidence>
<dbReference type="FunFam" id="3.40.50.2300:FF:000018">
    <property type="entry name" value="DNA-binding transcriptional regulator NtrC"/>
    <property type="match status" value="1"/>
</dbReference>
<dbReference type="AlphaFoldDB" id="A0A7R9FUJ7"/>
<evidence type="ECO:0000256" key="5">
    <source>
        <dbReference type="PROSITE-ProRule" id="PRU00169"/>
    </source>
</evidence>
<dbReference type="PANTHER" id="PTHR44688:SF16">
    <property type="entry name" value="DNA-BINDING TRANSCRIPTIONAL ACTIVATOR DEVR_DOSR"/>
    <property type="match status" value="1"/>
</dbReference>
<evidence type="ECO:0000313" key="9">
    <source>
        <dbReference type="Proteomes" id="UP000677054"/>
    </source>
</evidence>
<evidence type="ECO:0000259" key="7">
    <source>
        <dbReference type="PROSITE" id="PS50110"/>
    </source>
</evidence>
<feature type="modified residue" description="4-aspartylphosphate" evidence="5">
    <location>
        <position position="78"/>
    </location>
</feature>
<dbReference type="Pfam" id="PF00072">
    <property type="entry name" value="Response_reg"/>
    <property type="match status" value="1"/>
</dbReference>
<evidence type="ECO:0000256" key="1">
    <source>
        <dbReference type="ARBA" id="ARBA00022553"/>
    </source>
</evidence>
<dbReference type="GO" id="GO:0000160">
    <property type="term" value="P:phosphorelay signal transduction system"/>
    <property type="evidence" value="ECO:0007669"/>
    <property type="project" value="InterPro"/>
</dbReference>
<name>A0A7R9FUJ7_9CRUS</name>
<dbReference type="PRINTS" id="PR00038">
    <property type="entry name" value="HTHLUXR"/>
</dbReference>
<dbReference type="GO" id="GO:0006355">
    <property type="term" value="P:regulation of DNA-templated transcription"/>
    <property type="evidence" value="ECO:0007669"/>
    <property type="project" value="InterPro"/>
</dbReference>
<dbReference type="SMART" id="SM00448">
    <property type="entry name" value="REC"/>
    <property type="match status" value="1"/>
</dbReference>
<evidence type="ECO:0000313" key="8">
    <source>
        <dbReference type="EMBL" id="CAD7255520.1"/>
    </source>
</evidence>
<dbReference type="EMBL" id="LR930971">
    <property type="protein sequence ID" value="CAD7255520.1"/>
    <property type="molecule type" value="Genomic_DNA"/>
</dbReference>
<evidence type="ECO:0000256" key="4">
    <source>
        <dbReference type="ARBA" id="ARBA00023163"/>
    </source>
</evidence>
<dbReference type="SMART" id="SM00421">
    <property type="entry name" value="HTH_LUXR"/>
    <property type="match status" value="1"/>
</dbReference>
<dbReference type="GO" id="GO:0003677">
    <property type="term" value="F:DNA binding"/>
    <property type="evidence" value="ECO:0007669"/>
    <property type="project" value="UniProtKB-KW"/>
</dbReference>
<keyword evidence="4" id="KW-0804">Transcription</keyword>
<keyword evidence="3" id="KW-0238">DNA-binding</keyword>
<organism evidence="8">
    <name type="scientific">Darwinula stevensoni</name>
    <dbReference type="NCBI Taxonomy" id="69355"/>
    <lineage>
        <taxon>Eukaryota</taxon>
        <taxon>Metazoa</taxon>
        <taxon>Ecdysozoa</taxon>
        <taxon>Arthropoda</taxon>
        <taxon>Crustacea</taxon>
        <taxon>Oligostraca</taxon>
        <taxon>Ostracoda</taxon>
        <taxon>Podocopa</taxon>
        <taxon>Podocopida</taxon>
        <taxon>Darwinulocopina</taxon>
        <taxon>Darwinuloidea</taxon>
        <taxon>Darwinulidae</taxon>
        <taxon>Darwinula</taxon>
    </lineage>
</organism>
<dbReference type="CDD" id="cd06170">
    <property type="entry name" value="LuxR_C_like"/>
    <property type="match status" value="1"/>
</dbReference>
<dbReference type="Pfam" id="PF00196">
    <property type="entry name" value="GerE"/>
    <property type="match status" value="1"/>
</dbReference>
<sequence>MQSINRLLSIADDRAGTKPTHVKQPGSRVVYVVDDDDMIRATLRDMLELNGFQVADYASSEDFLNVDHSAVDACLLVDAYLPGMDGLQLIETLNQRNQILPSIMITGRSDVAMAVTAMKVGAADFFEKPIAAPELLASIERVFERSKDANKAHAWHQSAMDHVAGLTLRQREIMDLVLAGHPSKNIAADLGISQRTVENHRAAVMKKTGSKSLPALARLALAAAEPTAR</sequence>
<dbReference type="OrthoDB" id="8299884at2759"/>
<dbReference type="PROSITE" id="PS50043">
    <property type="entry name" value="HTH_LUXR_2"/>
    <property type="match status" value="1"/>
</dbReference>
<dbReference type="InterPro" id="IPR016032">
    <property type="entry name" value="Sig_transdc_resp-reg_C-effctor"/>
</dbReference>
<dbReference type="SUPFAM" id="SSF52172">
    <property type="entry name" value="CheY-like"/>
    <property type="match status" value="1"/>
</dbReference>
<dbReference type="Gene3D" id="3.40.50.2300">
    <property type="match status" value="1"/>
</dbReference>
<protein>
    <submittedName>
        <fullName evidence="8">Uncharacterized protein</fullName>
    </submittedName>
</protein>
<reference evidence="8" key="1">
    <citation type="submission" date="2020-11" db="EMBL/GenBank/DDBJ databases">
        <authorList>
            <person name="Tran Van P."/>
        </authorList>
    </citation>
    <scope>NUCLEOTIDE SEQUENCE</scope>
</reference>
<feature type="domain" description="HTH luxR-type" evidence="6">
    <location>
        <begin position="159"/>
        <end position="224"/>
    </location>
</feature>